<evidence type="ECO:0000313" key="1">
    <source>
        <dbReference type="EMBL" id="MFH7600596.1"/>
    </source>
</evidence>
<dbReference type="EMBL" id="JBBDHD010000278">
    <property type="protein sequence ID" value="MFH7600596.1"/>
    <property type="molecule type" value="Genomic_DNA"/>
</dbReference>
<keyword evidence="2" id="KW-1185">Reference proteome</keyword>
<accession>A0ABW7PRL9</accession>
<dbReference type="RefSeq" id="WP_395514139.1">
    <property type="nucleotide sequence ID" value="NZ_JBBDHD010000278.1"/>
</dbReference>
<gene>
    <name evidence="1" type="ORF">WDV06_36695</name>
</gene>
<protein>
    <submittedName>
        <fullName evidence="1">Uncharacterized protein</fullName>
    </submittedName>
</protein>
<name>A0ABW7PRL9_9ACTN</name>
<evidence type="ECO:0000313" key="2">
    <source>
        <dbReference type="Proteomes" id="UP001610631"/>
    </source>
</evidence>
<reference evidence="1 2" key="1">
    <citation type="submission" date="2024-03" db="EMBL/GenBank/DDBJ databases">
        <title>Whole genome sequencing of Streptomyces racemochromogenes, to identify antimicrobial biosynthetic gene clusters.</title>
        <authorList>
            <person name="Suryawanshi P."/>
            <person name="Krishnaraj P.U."/>
            <person name="Arun Y.P."/>
            <person name="Suryawanshi M.P."/>
            <person name="Rakshit O."/>
        </authorList>
    </citation>
    <scope>NUCLEOTIDE SEQUENCE [LARGE SCALE GENOMIC DNA]</scope>
    <source>
        <strain evidence="1 2">AUDT626</strain>
    </source>
</reference>
<comment type="caution">
    <text evidence="1">The sequence shown here is derived from an EMBL/GenBank/DDBJ whole genome shotgun (WGS) entry which is preliminary data.</text>
</comment>
<proteinExistence type="predicted"/>
<sequence>MKLEDMTDIVAPPGSVLVVAVAADMPIEQWRDLRIYMEEAGTRTKLPVLLLPPGVDAHVLQLPPEEDVTDVTPLVDIAPEDDKHDLLAMYREGVMVQWRQCGDVQWIDAHRMLSPIPDHLGSQEIELRRKPK</sequence>
<organism evidence="1 2">
    <name type="scientific">Streptomyces racemochromogenes</name>
    <dbReference type="NCBI Taxonomy" id="67353"/>
    <lineage>
        <taxon>Bacteria</taxon>
        <taxon>Bacillati</taxon>
        <taxon>Actinomycetota</taxon>
        <taxon>Actinomycetes</taxon>
        <taxon>Kitasatosporales</taxon>
        <taxon>Streptomycetaceae</taxon>
        <taxon>Streptomyces</taxon>
    </lineage>
</organism>
<dbReference type="Proteomes" id="UP001610631">
    <property type="component" value="Unassembled WGS sequence"/>
</dbReference>